<organism evidence="4 5">
    <name type="scientific">Phormidesmis priestleyi Ana</name>
    <dbReference type="NCBI Taxonomy" id="1666911"/>
    <lineage>
        <taxon>Bacteria</taxon>
        <taxon>Bacillati</taxon>
        <taxon>Cyanobacteriota</taxon>
        <taxon>Cyanophyceae</taxon>
        <taxon>Leptolyngbyales</taxon>
        <taxon>Leptolyngbyaceae</taxon>
        <taxon>Phormidesmis</taxon>
    </lineage>
</organism>
<comment type="caution">
    <text evidence="4">The sequence shown here is derived from an EMBL/GenBank/DDBJ whole genome shotgun (WGS) entry which is preliminary data.</text>
</comment>
<dbReference type="Proteomes" id="UP000050465">
    <property type="component" value="Unassembled WGS sequence"/>
</dbReference>
<evidence type="ECO:0000256" key="2">
    <source>
        <dbReference type="SAM" id="Phobius"/>
    </source>
</evidence>
<dbReference type="STRING" id="1666911.HLUCCA11_03630"/>
<dbReference type="Pfam" id="PF14238">
    <property type="entry name" value="DUF4340"/>
    <property type="match status" value="1"/>
</dbReference>
<gene>
    <name evidence="4" type="ORF">HLUCCA11_03630</name>
</gene>
<name>A0A0P7ZTV1_9CYAN</name>
<evidence type="ECO:0000313" key="4">
    <source>
        <dbReference type="EMBL" id="KPQ37021.1"/>
    </source>
</evidence>
<evidence type="ECO:0000259" key="3">
    <source>
        <dbReference type="Pfam" id="PF14238"/>
    </source>
</evidence>
<evidence type="ECO:0000256" key="1">
    <source>
        <dbReference type="SAM" id="MobiDB-lite"/>
    </source>
</evidence>
<keyword evidence="2" id="KW-0812">Transmembrane</keyword>
<dbReference type="InterPro" id="IPR025641">
    <property type="entry name" value="DUF4340"/>
</dbReference>
<reference evidence="4 5" key="1">
    <citation type="submission" date="2015-09" db="EMBL/GenBank/DDBJ databases">
        <title>Identification and resolution of microdiversity through metagenomic sequencing of parallel consortia.</title>
        <authorList>
            <person name="Nelson W.C."/>
            <person name="Romine M.F."/>
            <person name="Lindemann S.R."/>
        </authorList>
    </citation>
    <scope>NUCLEOTIDE SEQUENCE [LARGE SCALE GENOMIC DNA]</scope>
    <source>
        <strain evidence="4">Ana</strain>
    </source>
</reference>
<sequence>MLKRGTWWLLIGAIALGGGVLLLESNQLESNREMPSSEAVADVQNTPNTLNNRGGDGSDSEGELIFPFSEGEVNRIVLNRPDDRLAFARATNGTWQMTEPEAGQAESGAIAFLLSQLTNPTTRTLSVEPSALEDFGLTNPETTLVLTANETDYQLAVGTPDFTGDNLYVQLTATELSDSSDASSDEASGTTKIHLVSGGLKNAIDRPTAEWRVTEASAEP</sequence>
<dbReference type="EMBL" id="LJZR01000003">
    <property type="protein sequence ID" value="KPQ37021.1"/>
    <property type="molecule type" value="Genomic_DNA"/>
</dbReference>
<proteinExistence type="predicted"/>
<feature type="region of interest" description="Disordered" evidence="1">
    <location>
        <begin position="33"/>
        <end position="61"/>
    </location>
</feature>
<dbReference type="AlphaFoldDB" id="A0A0P7ZTV1"/>
<protein>
    <recommendedName>
        <fullName evidence="3">DUF4340 domain-containing protein</fullName>
    </recommendedName>
</protein>
<keyword evidence="2" id="KW-0472">Membrane</keyword>
<keyword evidence="2" id="KW-1133">Transmembrane helix</keyword>
<feature type="domain" description="DUF4340" evidence="3">
    <location>
        <begin position="95"/>
        <end position="213"/>
    </location>
</feature>
<accession>A0A0P7ZTV1</accession>
<evidence type="ECO:0000313" key="5">
    <source>
        <dbReference type="Proteomes" id="UP000050465"/>
    </source>
</evidence>
<feature type="compositionally biased region" description="Polar residues" evidence="1">
    <location>
        <begin position="43"/>
        <end position="52"/>
    </location>
</feature>
<feature type="transmembrane region" description="Helical" evidence="2">
    <location>
        <begin position="6"/>
        <end position="23"/>
    </location>
</feature>